<feature type="transmembrane region" description="Helical" evidence="1">
    <location>
        <begin position="30"/>
        <end position="48"/>
    </location>
</feature>
<feature type="transmembrane region" description="Helical" evidence="1">
    <location>
        <begin position="68"/>
        <end position="91"/>
    </location>
</feature>
<proteinExistence type="predicted"/>
<evidence type="ECO:0000313" key="3">
    <source>
        <dbReference type="Proteomes" id="UP001407405"/>
    </source>
</evidence>
<reference evidence="2 3" key="1">
    <citation type="submission" date="2024-04" db="EMBL/GenBank/DDBJ databases">
        <title>Genome sequencing and metabolic network reconstruction of aminoacids and betaine degradation by Anoxynatronum sibiricum.</title>
        <authorList>
            <person name="Detkova E.N."/>
            <person name="Boltjanskaja Y.V."/>
            <person name="Mardanov A.V."/>
            <person name="Kevbrin V."/>
        </authorList>
    </citation>
    <scope>NUCLEOTIDE SEQUENCE [LARGE SCALE GENOMIC DNA]</scope>
    <source>
        <strain evidence="2 3">Z-7981</strain>
    </source>
</reference>
<keyword evidence="1" id="KW-0472">Membrane</keyword>
<gene>
    <name evidence="2" type="ORF">AAIG11_13185</name>
</gene>
<dbReference type="InterPro" id="IPR038750">
    <property type="entry name" value="YczE/YyaS-like"/>
</dbReference>
<keyword evidence="1" id="KW-1133">Transmembrane helix</keyword>
<feature type="transmembrane region" description="Helical" evidence="1">
    <location>
        <begin position="128"/>
        <end position="151"/>
    </location>
</feature>
<keyword evidence="3" id="KW-1185">Reference proteome</keyword>
<dbReference type="PANTHER" id="PTHR40078">
    <property type="entry name" value="INTEGRAL MEMBRANE PROTEIN-RELATED"/>
    <property type="match status" value="1"/>
</dbReference>
<feature type="transmembrane region" description="Helical" evidence="1">
    <location>
        <begin position="179"/>
        <end position="196"/>
    </location>
</feature>
<evidence type="ECO:0000256" key="1">
    <source>
        <dbReference type="SAM" id="Phobius"/>
    </source>
</evidence>
<accession>A0ABU9VX57</accession>
<dbReference type="Pfam" id="PF19700">
    <property type="entry name" value="DUF6198"/>
    <property type="match status" value="1"/>
</dbReference>
<dbReference type="RefSeq" id="WP_343186728.1">
    <property type="nucleotide sequence ID" value="NZ_JBCITM010000016.1"/>
</dbReference>
<organism evidence="2 3">
    <name type="scientific">Anoxynatronum sibiricum</name>
    <dbReference type="NCBI Taxonomy" id="210623"/>
    <lineage>
        <taxon>Bacteria</taxon>
        <taxon>Bacillati</taxon>
        <taxon>Bacillota</taxon>
        <taxon>Clostridia</taxon>
        <taxon>Eubacteriales</taxon>
        <taxon>Clostridiaceae</taxon>
        <taxon>Anoxynatronum</taxon>
    </lineage>
</organism>
<comment type="caution">
    <text evidence="2">The sequence shown here is derived from an EMBL/GenBank/DDBJ whole genome shotgun (WGS) entry which is preliminary data.</text>
</comment>
<dbReference type="Proteomes" id="UP001407405">
    <property type="component" value="Unassembled WGS sequence"/>
</dbReference>
<dbReference type="PANTHER" id="PTHR40078:SF1">
    <property type="entry name" value="INTEGRAL MEMBRANE PROTEIN"/>
    <property type="match status" value="1"/>
</dbReference>
<dbReference type="EMBL" id="JBCITM010000016">
    <property type="protein sequence ID" value="MEN1761440.1"/>
    <property type="molecule type" value="Genomic_DNA"/>
</dbReference>
<sequence length="244" mass="26564">MAVQEKTPPLAAEMAVPVATPGVHLWVRRISIYVLGMFLLALGVSFSIKSSLGVSPMNSLPYVISRIINVDMGIITTLIFSSYVVIQILLLRRNFRLKNLFQVLVASMFGTFVSFTNRLLVFPAPESYLVQLALLGVSLILIGLGILFYLVGDLVPQPPEGLVMTIATKINRPFSSVKVIFDCVIVSAALMLSFLSGNGMMGVREGTLIAALGIGRVIGLFSRWFRPALMTFCHGKNGTAQNIK</sequence>
<evidence type="ECO:0000313" key="2">
    <source>
        <dbReference type="EMBL" id="MEN1761440.1"/>
    </source>
</evidence>
<name>A0ABU9VX57_9CLOT</name>
<feature type="transmembrane region" description="Helical" evidence="1">
    <location>
        <begin position="103"/>
        <end position="122"/>
    </location>
</feature>
<keyword evidence="1" id="KW-0812">Transmembrane</keyword>
<feature type="transmembrane region" description="Helical" evidence="1">
    <location>
        <begin position="208"/>
        <end position="225"/>
    </location>
</feature>
<protein>
    <submittedName>
        <fullName evidence="2">DUF6198 family protein</fullName>
    </submittedName>
</protein>